<reference evidence="3 4" key="1">
    <citation type="submission" date="2020-10" db="EMBL/GenBank/DDBJ databases">
        <title>Phylogeny of dyella-like bacteria.</title>
        <authorList>
            <person name="Fu J."/>
        </authorList>
    </citation>
    <scope>NUCLEOTIDE SEQUENCE [LARGE SCALE GENOMIC DNA]</scope>
    <source>
        <strain evidence="3 4">Gsoil3046</strain>
    </source>
</reference>
<proteinExistence type="predicted"/>
<evidence type="ECO:0000256" key="1">
    <source>
        <dbReference type="SAM" id="MobiDB-lite"/>
    </source>
</evidence>
<feature type="chain" id="PRO_5045381062" evidence="2">
    <location>
        <begin position="25"/>
        <end position="116"/>
    </location>
</feature>
<organism evidence="3 4">
    <name type="scientific">Dyella ginsengisoli</name>
    <dbReference type="NCBI Taxonomy" id="363848"/>
    <lineage>
        <taxon>Bacteria</taxon>
        <taxon>Pseudomonadati</taxon>
        <taxon>Pseudomonadota</taxon>
        <taxon>Gammaproteobacteria</taxon>
        <taxon>Lysobacterales</taxon>
        <taxon>Rhodanobacteraceae</taxon>
        <taxon>Dyella</taxon>
    </lineage>
</organism>
<keyword evidence="4" id="KW-1185">Reference proteome</keyword>
<dbReference type="EMBL" id="JADIKM010000002">
    <property type="protein sequence ID" value="MFK2904034.1"/>
    <property type="molecule type" value="Genomic_DNA"/>
</dbReference>
<feature type="compositionally biased region" description="Basic and acidic residues" evidence="1">
    <location>
        <begin position="64"/>
        <end position="75"/>
    </location>
</feature>
<sequence>MSIRPLFASLLLLVAASAGEHAFAQNAPVASDSWSRPASASSAAAQSSYGNGSGLRESSGNDGSHFKFKERRDAHPQPNAALEASGKAPVMGGNEMGRDGRPTVSCARTPMDPACR</sequence>
<feature type="region of interest" description="Disordered" evidence="1">
    <location>
        <begin position="27"/>
        <end position="116"/>
    </location>
</feature>
<evidence type="ECO:0000313" key="3">
    <source>
        <dbReference type="EMBL" id="MFK2904034.1"/>
    </source>
</evidence>
<comment type="caution">
    <text evidence="3">The sequence shown here is derived from an EMBL/GenBank/DDBJ whole genome shotgun (WGS) entry which is preliminary data.</text>
</comment>
<protein>
    <submittedName>
        <fullName evidence="3">Uncharacterized protein</fullName>
    </submittedName>
</protein>
<feature type="compositionally biased region" description="Low complexity" evidence="1">
    <location>
        <begin position="30"/>
        <end position="48"/>
    </location>
</feature>
<evidence type="ECO:0000313" key="4">
    <source>
        <dbReference type="Proteomes" id="UP001620460"/>
    </source>
</evidence>
<dbReference type="RefSeq" id="WP_404632129.1">
    <property type="nucleotide sequence ID" value="NZ_JADIKM010000002.1"/>
</dbReference>
<evidence type="ECO:0000256" key="2">
    <source>
        <dbReference type="SAM" id="SignalP"/>
    </source>
</evidence>
<dbReference type="Proteomes" id="UP001620460">
    <property type="component" value="Unassembled WGS sequence"/>
</dbReference>
<gene>
    <name evidence="3" type="ORF">ISP17_08655</name>
</gene>
<accession>A0ABW8JSQ1</accession>
<keyword evidence="2" id="KW-0732">Signal</keyword>
<feature type="signal peptide" evidence="2">
    <location>
        <begin position="1"/>
        <end position="24"/>
    </location>
</feature>
<name>A0ABW8JSQ1_9GAMM</name>